<feature type="non-terminal residue" evidence="2">
    <location>
        <position position="324"/>
    </location>
</feature>
<dbReference type="STRING" id="1229664.N4TJ70"/>
<organism evidence="2 3">
    <name type="scientific">Fusarium oxysporum f. sp. cubense (strain race 1)</name>
    <name type="common">Panama disease fungus</name>
    <dbReference type="NCBI Taxonomy" id="1229664"/>
    <lineage>
        <taxon>Eukaryota</taxon>
        <taxon>Fungi</taxon>
        <taxon>Dikarya</taxon>
        <taxon>Ascomycota</taxon>
        <taxon>Pezizomycotina</taxon>
        <taxon>Sordariomycetes</taxon>
        <taxon>Hypocreomycetidae</taxon>
        <taxon>Hypocreales</taxon>
        <taxon>Nectriaceae</taxon>
        <taxon>Fusarium</taxon>
        <taxon>Fusarium oxysporum species complex</taxon>
    </lineage>
</organism>
<reference evidence="3" key="2">
    <citation type="journal article" date="2014" name="PLoS ONE">
        <title>Genome and Transcriptome Analysis of the Fungal Pathogen Fusarium oxysporum f. sp. cubense Causing Banana Vascular Wilt Disease.</title>
        <authorList>
            <person name="Guo L."/>
            <person name="Han L."/>
            <person name="Yang L."/>
            <person name="Zeng H."/>
            <person name="Fan D."/>
            <person name="Zhu Y."/>
            <person name="Feng Y."/>
            <person name="Wang G."/>
            <person name="Peng C."/>
            <person name="Jiang X."/>
            <person name="Zhou D."/>
            <person name="Ni P."/>
            <person name="Liang C."/>
            <person name="Liu L."/>
            <person name="Wang J."/>
            <person name="Mao C."/>
            <person name="Fang X."/>
            <person name="Peng M."/>
            <person name="Huang J."/>
        </authorList>
    </citation>
    <scope>NUCLEOTIDE SEQUENCE [LARGE SCALE GENOMIC DNA]</scope>
    <source>
        <strain evidence="3">race 1</strain>
    </source>
</reference>
<dbReference type="SUPFAM" id="SSF48557">
    <property type="entry name" value="L-aspartase-like"/>
    <property type="match status" value="1"/>
</dbReference>
<dbReference type="EMBL" id="KB731259">
    <property type="protein sequence ID" value="ENH62644.1"/>
    <property type="molecule type" value="Genomic_DNA"/>
</dbReference>
<gene>
    <name evidence="2" type="ORF">FOC1_h10017464</name>
</gene>
<dbReference type="PANTHER" id="PTHR43172">
    <property type="entry name" value="ADENYLOSUCCINATE LYASE"/>
    <property type="match status" value="1"/>
</dbReference>
<dbReference type="InterPro" id="IPR008948">
    <property type="entry name" value="L-Aspartase-like"/>
</dbReference>
<evidence type="ECO:0000313" key="2">
    <source>
        <dbReference type="EMBL" id="ENH62644.1"/>
    </source>
</evidence>
<name>N4TJ70_FUSC1</name>
<dbReference type="Proteomes" id="UP000016928">
    <property type="component" value="Unassembled WGS sequence"/>
</dbReference>
<dbReference type="GO" id="GO:0005829">
    <property type="term" value="C:cytosol"/>
    <property type="evidence" value="ECO:0007669"/>
    <property type="project" value="TreeGrafter"/>
</dbReference>
<evidence type="ECO:0000313" key="3">
    <source>
        <dbReference type="Proteomes" id="UP000016928"/>
    </source>
</evidence>
<dbReference type="GO" id="GO:0070626">
    <property type="term" value="F:(S)-2-(5-amino-1-(5-phospho-D-ribosyl)imidazole-4-carboxamido) succinate lyase (fumarate-forming) activity"/>
    <property type="evidence" value="ECO:0007669"/>
    <property type="project" value="TreeGrafter"/>
</dbReference>
<dbReference type="OrthoDB" id="406045at2759"/>
<dbReference type="GO" id="GO:0004018">
    <property type="term" value="F:N6-(1,2-dicarboxyethyl)AMP AMP-lyase (fumarate-forming) activity"/>
    <property type="evidence" value="ECO:0007669"/>
    <property type="project" value="TreeGrafter"/>
</dbReference>
<dbReference type="GO" id="GO:0044208">
    <property type="term" value="P:'de novo' AMP biosynthetic process"/>
    <property type="evidence" value="ECO:0007669"/>
    <property type="project" value="TreeGrafter"/>
</dbReference>
<dbReference type="PANTHER" id="PTHR43172:SF1">
    <property type="entry name" value="ADENYLOSUCCINATE LYASE"/>
    <property type="match status" value="1"/>
</dbReference>
<evidence type="ECO:0000256" key="1">
    <source>
        <dbReference type="ARBA" id="ARBA00023239"/>
    </source>
</evidence>
<dbReference type="Gene3D" id="1.10.275.60">
    <property type="match status" value="1"/>
</dbReference>
<dbReference type="AlphaFoldDB" id="N4TJ70"/>
<accession>N4TJ70</accession>
<dbReference type="HOGENOM" id="CLU_877285_0_0_1"/>
<proteinExistence type="predicted"/>
<dbReference type="VEuPathDB" id="FungiDB:FOC1_h10017464"/>
<protein>
    <submittedName>
        <fullName evidence="2">Adenylosuccinate lyase</fullName>
    </submittedName>
</protein>
<reference evidence="3" key="1">
    <citation type="submission" date="2012-09" db="EMBL/GenBank/DDBJ databases">
        <title>Genome sequencing and comparative transcriptomics of race 1 and race 4 of banana pathogen: Fusarium oxysporum f. sp. cubense.</title>
        <authorList>
            <person name="Fang X."/>
            <person name="Huang J."/>
        </authorList>
    </citation>
    <scope>NUCLEOTIDE SEQUENCE [LARGE SCALE GENOMIC DNA]</scope>
    <source>
        <strain evidence="3">race 1</strain>
    </source>
</reference>
<sequence>MLELVRPHASLEPSIDQILLKTRLWLLLVGLRKSLAITTDALEQMKQHLEVTDQDFETARAEELIRRHDVMAHVHAFGAVAPAAASIMHYGATSCFVTDNTKLILMRNALDLLLPGLPSQGYLKSMQATTTLAYTHLQPDSANGRLVGKRVAQWAENLTHKVDLLVANAICDFGAKAQKSRRYPPCTLAQGFVSKKRNTAGTLAARWMEGSLDDSAIRIDLPETSILTDAIIDSLDNVTDGHRHFILKPELYIGCRVEIVERYCGPEGTAEKKVQPYRSVFRSYQQRSSGNVSYEIPHYNINRHDEEAESQLTLIILTLLDSAL</sequence>
<keyword evidence="1 2" id="KW-0456">Lyase</keyword>